<sequence>MSRLVMSNIEMFSRIPLCWAKDAPEDSLKLPLAEHMGCIRGSVTRRRA</sequence>
<proteinExistence type="predicted"/>
<dbReference type="Proteomes" id="UP000265520">
    <property type="component" value="Unassembled WGS sequence"/>
</dbReference>
<name>A0A392SV88_9FABA</name>
<comment type="caution">
    <text evidence="1">The sequence shown here is derived from an EMBL/GenBank/DDBJ whole genome shotgun (WGS) entry which is preliminary data.</text>
</comment>
<evidence type="ECO:0000313" key="1">
    <source>
        <dbReference type="EMBL" id="MCI51776.1"/>
    </source>
</evidence>
<dbReference type="EMBL" id="LXQA010437128">
    <property type="protein sequence ID" value="MCI51776.1"/>
    <property type="molecule type" value="Genomic_DNA"/>
</dbReference>
<accession>A0A392SV88</accession>
<keyword evidence="2" id="KW-1185">Reference proteome</keyword>
<evidence type="ECO:0000313" key="2">
    <source>
        <dbReference type="Proteomes" id="UP000265520"/>
    </source>
</evidence>
<dbReference type="AlphaFoldDB" id="A0A392SV88"/>
<reference evidence="1 2" key="1">
    <citation type="journal article" date="2018" name="Front. Plant Sci.">
        <title>Red Clover (Trifolium pratense) and Zigzag Clover (T. medium) - A Picture of Genomic Similarities and Differences.</title>
        <authorList>
            <person name="Dluhosova J."/>
            <person name="Istvanek J."/>
            <person name="Nedelnik J."/>
            <person name="Repkova J."/>
        </authorList>
    </citation>
    <scope>NUCLEOTIDE SEQUENCE [LARGE SCALE GENOMIC DNA]</scope>
    <source>
        <strain evidence="2">cv. 10/8</strain>
        <tissue evidence="1">Leaf</tissue>
    </source>
</reference>
<protein>
    <submittedName>
        <fullName evidence="1">Uncharacterized protein</fullName>
    </submittedName>
</protein>
<organism evidence="1 2">
    <name type="scientific">Trifolium medium</name>
    <dbReference type="NCBI Taxonomy" id="97028"/>
    <lineage>
        <taxon>Eukaryota</taxon>
        <taxon>Viridiplantae</taxon>
        <taxon>Streptophyta</taxon>
        <taxon>Embryophyta</taxon>
        <taxon>Tracheophyta</taxon>
        <taxon>Spermatophyta</taxon>
        <taxon>Magnoliopsida</taxon>
        <taxon>eudicotyledons</taxon>
        <taxon>Gunneridae</taxon>
        <taxon>Pentapetalae</taxon>
        <taxon>rosids</taxon>
        <taxon>fabids</taxon>
        <taxon>Fabales</taxon>
        <taxon>Fabaceae</taxon>
        <taxon>Papilionoideae</taxon>
        <taxon>50 kb inversion clade</taxon>
        <taxon>NPAAA clade</taxon>
        <taxon>Hologalegina</taxon>
        <taxon>IRL clade</taxon>
        <taxon>Trifolieae</taxon>
        <taxon>Trifolium</taxon>
    </lineage>
</organism>